<dbReference type="Pfam" id="PF16029">
    <property type="entry name" value="DUF4787"/>
    <property type="match status" value="1"/>
</dbReference>
<protein>
    <submittedName>
        <fullName evidence="3">Uncharacterized protein LOC106814146</fullName>
    </submittedName>
</protein>
<keyword evidence="2" id="KW-1185">Reference proteome</keyword>
<proteinExistence type="predicted"/>
<dbReference type="PANTHER" id="PTHR35455">
    <property type="entry name" value="UNNAMED PRODUCT"/>
    <property type="match status" value="1"/>
</dbReference>
<feature type="chain" id="PRO_5046847395" evidence="1">
    <location>
        <begin position="37"/>
        <end position="131"/>
    </location>
</feature>
<evidence type="ECO:0000313" key="2">
    <source>
        <dbReference type="Proteomes" id="UP000695022"/>
    </source>
</evidence>
<evidence type="ECO:0000256" key="1">
    <source>
        <dbReference type="SAM" id="SignalP"/>
    </source>
</evidence>
<keyword evidence="1" id="KW-0732">Signal</keyword>
<gene>
    <name evidence="3" type="primary">LOC106814146</name>
</gene>
<sequence length="131" mass="15678">MLQINHVQQRILVTLVCVLLIMDCCCILECLENSQAKRVLYHYRRFDYRKKKPQEQSFKKYSRACDQREKCRQLVGAARTTCGRQCLSEYCFNELYGIDELEDGEIDVRLHSFKGCFFEEQYNMTKIKRIN</sequence>
<reference evidence="3" key="1">
    <citation type="submission" date="2025-08" db="UniProtKB">
        <authorList>
            <consortium name="RefSeq"/>
        </authorList>
    </citation>
    <scope>IDENTIFICATION</scope>
</reference>
<dbReference type="RefSeq" id="XP_014673923.1">
    <property type="nucleotide sequence ID" value="XM_014818437.1"/>
</dbReference>
<dbReference type="InterPro" id="IPR031985">
    <property type="entry name" value="DUF4787"/>
</dbReference>
<dbReference type="Proteomes" id="UP000695022">
    <property type="component" value="Unplaced"/>
</dbReference>
<name>A0ABM1EP02_PRICU</name>
<dbReference type="PANTHER" id="PTHR35455:SF1">
    <property type="entry name" value="AGAP005842-PA"/>
    <property type="match status" value="1"/>
</dbReference>
<evidence type="ECO:0000313" key="3">
    <source>
        <dbReference type="RefSeq" id="XP_014673923.1"/>
    </source>
</evidence>
<accession>A0ABM1EP02</accession>
<dbReference type="GeneID" id="106814146"/>
<organism evidence="2 3">
    <name type="scientific">Priapulus caudatus</name>
    <name type="common">Priapulid worm</name>
    <dbReference type="NCBI Taxonomy" id="37621"/>
    <lineage>
        <taxon>Eukaryota</taxon>
        <taxon>Metazoa</taxon>
        <taxon>Ecdysozoa</taxon>
        <taxon>Scalidophora</taxon>
        <taxon>Priapulida</taxon>
        <taxon>Priapulimorpha</taxon>
        <taxon>Priapulimorphida</taxon>
        <taxon>Priapulidae</taxon>
        <taxon>Priapulus</taxon>
    </lineage>
</organism>
<feature type="signal peptide" evidence="1">
    <location>
        <begin position="1"/>
        <end position="36"/>
    </location>
</feature>